<feature type="region of interest" description="Disordered" evidence="3">
    <location>
        <begin position="392"/>
        <end position="416"/>
    </location>
</feature>
<dbReference type="PRINTS" id="PR00360">
    <property type="entry name" value="C2DOMAIN"/>
</dbReference>
<feature type="compositionally biased region" description="Acidic residues" evidence="3">
    <location>
        <begin position="394"/>
        <end position="416"/>
    </location>
</feature>
<proteinExistence type="predicted"/>
<feature type="domain" description="C2" evidence="4">
    <location>
        <begin position="859"/>
        <end position="978"/>
    </location>
</feature>
<feature type="compositionally biased region" description="Basic and acidic residues" evidence="3">
    <location>
        <begin position="837"/>
        <end position="850"/>
    </location>
</feature>
<evidence type="ECO:0000313" key="5">
    <source>
        <dbReference type="EMBL" id="KAA6390727.1"/>
    </source>
</evidence>
<keyword evidence="2" id="KW-0106">Calcium</keyword>
<comment type="caution">
    <text evidence="5">The sequence shown here is derived from an EMBL/GenBank/DDBJ whole genome shotgun (WGS) entry which is preliminary data.</text>
</comment>
<dbReference type="InterPro" id="IPR035892">
    <property type="entry name" value="C2_domain_sf"/>
</dbReference>
<dbReference type="AlphaFoldDB" id="A0A5J4W788"/>
<feature type="region of interest" description="Disordered" evidence="3">
    <location>
        <begin position="593"/>
        <end position="643"/>
    </location>
</feature>
<dbReference type="InterPro" id="IPR000008">
    <property type="entry name" value="C2_dom"/>
</dbReference>
<dbReference type="OrthoDB" id="67700at2759"/>
<dbReference type="Proteomes" id="UP000324800">
    <property type="component" value="Unassembled WGS sequence"/>
</dbReference>
<dbReference type="PANTHER" id="PTHR45911">
    <property type="entry name" value="C2 DOMAIN-CONTAINING PROTEIN"/>
    <property type="match status" value="1"/>
</dbReference>
<evidence type="ECO:0000256" key="2">
    <source>
        <dbReference type="ARBA" id="ARBA00022837"/>
    </source>
</evidence>
<organism evidence="5 6">
    <name type="scientific">Streblomastix strix</name>
    <dbReference type="NCBI Taxonomy" id="222440"/>
    <lineage>
        <taxon>Eukaryota</taxon>
        <taxon>Metamonada</taxon>
        <taxon>Preaxostyla</taxon>
        <taxon>Oxymonadida</taxon>
        <taxon>Streblomastigidae</taxon>
        <taxon>Streblomastix</taxon>
    </lineage>
</organism>
<dbReference type="Pfam" id="PF00168">
    <property type="entry name" value="C2"/>
    <property type="match status" value="3"/>
</dbReference>
<accession>A0A5J4W788</accession>
<evidence type="ECO:0000256" key="3">
    <source>
        <dbReference type="SAM" id="MobiDB-lite"/>
    </source>
</evidence>
<feature type="non-terminal residue" evidence="5">
    <location>
        <position position="1"/>
    </location>
</feature>
<dbReference type="PROSITE" id="PS50004">
    <property type="entry name" value="C2"/>
    <property type="match status" value="3"/>
</dbReference>
<dbReference type="GO" id="GO:0016020">
    <property type="term" value="C:membrane"/>
    <property type="evidence" value="ECO:0007669"/>
    <property type="project" value="TreeGrafter"/>
</dbReference>
<evidence type="ECO:0000259" key="4">
    <source>
        <dbReference type="PROSITE" id="PS50004"/>
    </source>
</evidence>
<feature type="compositionally biased region" description="Low complexity" evidence="3">
    <location>
        <begin position="191"/>
        <end position="207"/>
    </location>
</feature>
<sequence>TLTQNVAVPFALPPVMLHQETFTDLLKVVIENIQDRERGGKYDQSELEKEDDTPSRRQLPSNIRSPTMSGNEQLLSARQMAQEKSSQNQKRVQQIRMQKQGELLLGMQLRDKQSKPGVKTFIFPGQVLYADYKYLGGYEGHTLIKWSRVPIDAVLHDEAELIEQNENKDGLNKQNSLAGSLGGILNKISNSSTQSSSLTTTSSVPSTLQQDERQIQLQKEREEKEKEKEIQRLREKQLKESRLQRIQLSQRLPMFDSITGYDGEEAGFGPRYVVKLEDMGFFIQCQVVPEKAPTEVSSMAGIINKDAQQQQQVDDNKPKMPEIKPPQTVSLQPGSQSNKGFGTSSSQTRVTTSGSGKTAPIRGKPITVLTEEIVGFPGLIFRKMDVNVSALPDEREDDDLDDDVSEGEEEGDLDTGIENEWLNKLLEKPPLHEFVKGRISIEIVKATGLPACDLNGKSDPYVVLQLQGNRKNKTTVKKENLNPVWNESFTLEFDPEISDDREIIAEIYDYDRFNKNDMIGSVKIPFQECFQNFSELVFDIVGNPEDSRMPPKAGKLYLSVLYDEVEKIEEDQKAKLEAEDDDEKKQRELAEQQELDRIAKEEEDRKAKEDAIQGETGEEREARELREEQERRQKEEDDEKRRIQEMEQAERDRLRKESEELDFINSQNYVVGAIRVNIQSVNDLTPTDLDGLSDPYVVYTFEQKTFRTKTANNTLNAVYNEENVFQFDPLENQERLINIEVWDYDRIGNDDLIGRFKVPFYKYVNTDAHLTMDLIGEGPLKDQRTGKVNFIISYVTKDPNVKLEDVYINQYEYDKNKIKLVPARRRPQGYSSTDDQSVDKGDESTDRNINQDDNDEYEDDSDAELDKKLASPYKKGQIKVFVKGVKDILAMDFGGVSDPYVTLELGEDKFKTKVVNNTLTATFNEEFTFFFDPEKTDQRTINVEVWDHDTFGKNDLIGRVSVPFIIYVGQESELKLVLEGEGKNAGQKAGELTLTILYTPDPEVKKQRRKKAKL</sequence>
<reference evidence="5 6" key="1">
    <citation type="submission" date="2019-03" db="EMBL/GenBank/DDBJ databases">
        <title>Single cell metagenomics reveals metabolic interactions within the superorganism composed of flagellate Streblomastix strix and complex community of Bacteroidetes bacteria on its surface.</title>
        <authorList>
            <person name="Treitli S.C."/>
            <person name="Kolisko M."/>
            <person name="Husnik F."/>
            <person name="Keeling P."/>
            <person name="Hampl V."/>
        </authorList>
    </citation>
    <scope>NUCLEOTIDE SEQUENCE [LARGE SCALE GENOMIC DNA]</scope>
    <source>
        <strain evidence="5">ST1C</strain>
    </source>
</reference>
<feature type="domain" description="C2" evidence="4">
    <location>
        <begin position="418"/>
        <end position="540"/>
    </location>
</feature>
<dbReference type="GO" id="GO:0005509">
    <property type="term" value="F:calcium ion binding"/>
    <property type="evidence" value="ECO:0007669"/>
    <property type="project" value="TreeGrafter"/>
</dbReference>
<feature type="compositionally biased region" description="Polar residues" evidence="3">
    <location>
        <begin position="56"/>
        <end position="69"/>
    </location>
</feature>
<dbReference type="SUPFAM" id="SSF49562">
    <property type="entry name" value="C2 domain (Calcium/lipid-binding domain, CaLB)"/>
    <property type="match status" value="3"/>
</dbReference>
<evidence type="ECO:0000256" key="1">
    <source>
        <dbReference type="ARBA" id="ARBA00022723"/>
    </source>
</evidence>
<feature type="region of interest" description="Disordered" evidence="3">
    <location>
        <begin position="39"/>
        <end position="69"/>
    </location>
</feature>
<evidence type="ECO:0000313" key="6">
    <source>
        <dbReference type="Proteomes" id="UP000324800"/>
    </source>
</evidence>
<feature type="compositionally biased region" description="Acidic residues" evidence="3">
    <location>
        <begin position="852"/>
        <end position="863"/>
    </location>
</feature>
<dbReference type="CDD" id="cd00030">
    <property type="entry name" value="C2"/>
    <property type="match status" value="3"/>
</dbReference>
<feature type="compositionally biased region" description="Basic and acidic residues" evidence="3">
    <location>
        <begin position="210"/>
        <end position="228"/>
    </location>
</feature>
<feature type="region of interest" description="Disordered" evidence="3">
    <location>
        <begin position="307"/>
        <end position="363"/>
    </location>
</feature>
<name>A0A5J4W788_9EUKA</name>
<dbReference type="EMBL" id="SNRW01003127">
    <property type="protein sequence ID" value="KAA6390727.1"/>
    <property type="molecule type" value="Genomic_DNA"/>
</dbReference>
<dbReference type="SMART" id="SM00239">
    <property type="entry name" value="C2"/>
    <property type="match status" value="3"/>
</dbReference>
<feature type="region of interest" description="Disordered" evidence="3">
    <location>
        <begin position="824"/>
        <end position="864"/>
    </location>
</feature>
<feature type="compositionally biased region" description="Basic and acidic residues" evidence="3">
    <location>
        <begin position="39"/>
        <end position="55"/>
    </location>
</feature>
<feature type="compositionally biased region" description="Polar residues" evidence="3">
    <location>
        <begin position="327"/>
        <end position="356"/>
    </location>
</feature>
<keyword evidence="1" id="KW-0479">Metal-binding</keyword>
<feature type="region of interest" description="Disordered" evidence="3">
    <location>
        <begin position="191"/>
        <end position="228"/>
    </location>
</feature>
<gene>
    <name evidence="5" type="ORF">EZS28_013746</name>
</gene>
<dbReference type="Gene3D" id="2.60.40.150">
    <property type="entry name" value="C2 domain"/>
    <property type="match status" value="3"/>
</dbReference>
<feature type="domain" description="C2" evidence="4">
    <location>
        <begin position="655"/>
        <end position="774"/>
    </location>
</feature>
<protein>
    <recommendedName>
        <fullName evidence="4">C2 domain-containing protein</fullName>
    </recommendedName>
</protein>